<keyword evidence="3" id="KW-0966">Cell projection</keyword>
<keyword evidence="4" id="KW-1185">Reference proteome</keyword>
<accession>A0A4V2SNA2</accession>
<evidence type="ECO:0000313" key="3">
    <source>
        <dbReference type="EMBL" id="TCP30326.1"/>
    </source>
</evidence>
<name>A0A4V2SNA2_9BACL</name>
<keyword evidence="3" id="KW-0282">Flagellum</keyword>
<reference evidence="3 4" key="1">
    <citation type="submission" date="2019-03" db="EMBL/GenBank/DDBJ databases">
        <title>Genomic Encyclopedia of Type Strains, Phase IV (KMG-IV): sequencing the most valuable type-strain genomes for metagenomic binning, comparative biology and taxonomic classification.</title>
        <authorList>
            <person name="Goeker M."/>
        </authorList>
    </citation>
    <scope>NUCLEOTIDE SEQUENCE [LARGE SCALE GENOMIC DNA]</scope>
    <source>
        <strain evidence="3 4">DSM 19377</strain>
    </source>
</reference>
<dbReference type="EMBL" id="SLXK01000006">
    <property type="protein sequence ID" value="TCP30326.1"/>
    <property type="molecule type" value="Genomic_DNA"/>
</dbReference>
<dbReference type="Gene3D" id="3.30.750.140">
    <property type="match status" value="1"/>
</dbReference>
<feature type="region of interest" description="Disordered" evidence="1">
    <location>
        <begin position="322"/>
        <end position="345"/>
    </location>
</feature>
<gene>
    <name evidence="3" type="ORF">EV207_106149</name>
</gene>
<dbReference type="Pfam" id="PF02120">
    <property type="entry name" value="Flg_hook"/>
    <property type="match status" value="1"/>
</dbReference>
<protein>
    <submittedName>
        <fullName evidence="3">Flagellar hook-length control protein FliK</fullName>
    </submittedName>
</protein>
<feature type="domain" description="Flagellar hook-length control protein-like C-terminal" evidence="2">
    <location>
        <begin position="237"/>
        <end position="307"/>
    </location>
</feature>
<sequence>MQVTLTALKPRRENKQVVPGKVKVSQTFNQALEHVKEKQPNVNKKQVNEKPFENLENTIDQIKKVLEDLQLESHTDKDGNGYQIYQILANLNALLFQFSGQTEHSSTGSVEAIAVKLSRILNHLGGLFTERLEKRNAQLPSGSHHTDQTKPNVSEQAPTKSVIQTVEDLMKTNTSDVANESKSSSHIKQTDGTFQTGHMNKIQQWFVHKSGQTIQKVSDQIIQHIEKWLAQSNITITRGGLQQMSIRLSPDHLGELKILIIQDQAGLTAKITAATQAAKDLIQSQLHHLRQGLANQQIPVHKLEISQPLRLDNQDSSFQQYTQGHRERGGDSGRQHECDERNNEQKIEGRSFLDWLAIGGEEREDR</sequence>
<dbReference type="CDD" id="cd17470">
    <property type="entry name" value="T3SS_Flik_C"/>
    <property type="match status" value="1"/>
</dbReference>
<dbReference type="OrthoDB" id="2112988at2"/>
<proteinExistence type="predicted"/>
<dbReference type="AlphaFoldDB" id="A0A4V2SNA2"/>
<feature type="compositionally biased region" description="Basic and acidic residues" evidence="1">
    <location>
        <begin position="324"/>
        <end position="345"/>
    </location>
</feature>
<organism evidence="3 4">
    <name type="scientific">Scopulibacillus darangshiensis</name>
    <dbReference type="NCBI Taxonomy" id="442528"/>
    <lineage>
        <taxon>Bacteria</taxon>
        <taxon>Bacillati</taxon>
        <taxon>Bacillota</taxon>
        <taxon>Bacilli</taxon>
        <taxon>Bacillales</taxon>
        <taxon>Sporolactobacillaceae</taxon>
        <taxon>Scopulibacillus</taxon>
    </lineage>
</organism>
<keyword evidence="3" id="KW-0969">Cilium</keyword>
<feature type="region of interest" description="Disordered" evidence="1">
    <location>
        <begin position="138"/>
        <end position="159"/>
    </location>
</feature>
<dbReference type="RefSeq" id="WP_132744951.1">
    <property type="nucleotide sequence ID" value="NZ_SLXK01000006.1"/>
</dbReference>
<comment type="caution">
    <text evidence="3">The sequence shown here is derived from an EMBL/GenBank/DDBJ whole genome shotgun (WGS) entry which is preliminary data.</text>
</comment>
<dbReference type="Proteomes" id="UP000295416">
    <property type="component" value="Unassembled WGS sequence"/>
</dbReference>
<evidence type="ECO:0000313" key="4">
    <source>
        <dbReference type="Proteomes" id="UP000295416"/>
    </source>
</evidence>
<evidence type="ECO:0000256" key="1">
    <source>
        <dbReference type="SAM" id="MobiDB-lite"/>
    </source>
</evidence>
<dbReference type="InterPro" id="IPR038610">
    <property type="entry name" value="FliK-like_C_sf"/>
</dbReference>
<evidence type="ECO:0000259" key="2">
    <source>
        <dbReference type="Pfam" id="PF02120"/>
    </source>
</evidence>
<dbReference type="InterPro" id="IPR021136">
    <property type="entry name" value="Flagellar_hook_control-like_C"/>
</dbReference>